<evidence type="ECO:0000256" key="7">
    <source>
        <dbReference type="ARBA" id="ARBA00023172"/>
    </source>
</evidence>
<evidence type="ECO:0000256" key="6">
    <source>
        <dbReference type="ARBA" id="ARBA00023125"/>
    </source>
</evidence>
<evidence type="ECO:0008006" key="14">
    <source>
        <dbReference type="Google" id="ProtNLM"/>
    </source>
</evidence>
<keyword evidence="5" id="KW-0229">DNA integration</keyword>
<keyword evidence="4" id="KW-0159">Chromosome partition</keyword>
<evidence type="ECO:0000313" key="12">
    <source>
        <dbReference type="EMBL" id="RUS93941.1"/>
    </source>
</evidence>
<feature type="domain" description="Tyr recombinase" evidence="10">
    <location>
        <begin position="133"/>
        <end position="272"/>
    </location>
</feature>
<dbReference type="RefSeq" id="WP_127087395.1">
    <property type="nucleotide sequence ID" value="NZ_RSCL01000053.1"/>
</dbReference>
<evidence type="ECO:0000313" key="13">
    <source>
        <dbReference type="Proteomes" id="UP000271624"/>
    </source>
</evidence>
<dbReference type="OrthoDB" id="504361at2"/>
<dbReference type="AlphaFoldDB" id="A0A3S1I962"/>
<evidence type="ECO:0000256" key="8">
    <source>
        <dbReference type="ARBA" id="ARBA00023306"/>
    </source>
</evidence>
<proteinExistence type="predicted"/>
<keyword evidence="8" id="KW-0131">Cell cycle</keyword>
<dbReference type="GO" id="GO:0051301">
    <property type="term" value="P:cell division"/>
    <property type="evidence" value="ECO:0007669"/>
    <property type="project" value="UniProtKB-KW"/>
</dbReference>
<evidence type="ECO:0000259" key="11">
    <source>
        <dbReference type="PROSITE" id="PS51900"/>
    </source>
</evidence>
<dbReference type="PANTHER" id="PTHR30349:SF77">
    <property type="entry name" value="TYROSINE RECOMBINASE XERC"/>
    <property type="match status" value="1"/>
</dbReference>
<gene>
    <name evidence="12" type="ORF">DSM106972_094780</name>
</gene>
<sequence length="272" mass="31208">MKNIPEVVIIPLFQESTPQMAPTACTDLRIIRINEYLNAHDLAPLTQKAYRHDFNYFLKWTSTAWGDVDADKITEFQKYLMLHKFGAKQKVLSDASVRRVLGTISNFFGWMYKSGYIAKNPTMEVELPLLPTSETQKLSDESFKDILNAVASSNHPKRNLALIAVLCHRLRPGEPINLDVKDYDGRRLHISSCKHVSKEYVNLDDWAKQLLDDYLNWRQSNGEALQPNSPLFLSHSNRNAGERISYDTVRKLVDKIRKKTGIHFRALQFGAS</sequence>
<dbReference type="InterPro" id="IPR050090">
    <property type="entry name" value="Tyrosine_recombinase_XerCD"/>
</dbReference>
<keyword evidence="13" id="KW-1185">Reference proteome</keyword>
<dbReference type="InterPro" id="IPR010998">
    <property type="entry name" value="Integrase_recombinase_N"/>
</dbReference>
<dbReference type="Pfam" id="PF00589">
    <property type="entry name" value="Phage_integrase"/>
    <property type="match status" value="1"/>
</dbReference>
<dbReference type="PROSITE" id="PS51898">
    <property type="entry name" value="TYR_RECOMBINASE"/>
    <property type="match status" value="1"/>
</dbReference>
<dbReference type="PROSITE" id="PS51900">
    <property type="entry name" value="CB"/>
    <property type="match status" value="1"/>
</dbReference>
<keyword evidence="6 9" id="KW-0238">DNA-binding</keyword>
<dbReference type="InterPro" id="IPR004107">
    <property type="entry name" value="Integrase_SAM-like_N"/>
</dbReference>
<dbReference type="GO" id="GO:0006310">
    <property type="term" value="P:DNA recombination"/>
    <property type="evidence" value="ECO:0007669"/>
    <property type="project" value="UniProtKB-KW"/>
</dbReference>
<evidence type="ECO:0000256" key="5">
    <source>
        <dbReference type="ARBA" id="ARBA00022908"/>
    </source>
</evidence>
<protein>
    <recommendedName>
        <fullName evidence="14">Integrase</fullName>
    </recommendedName>
</protein>
<organism evidence="12 13">
    <name type="scientific">Dulcicalothrix desertica PCC 7102</name>
    <dbReference type="NCBI Taxonomy" id="232991"/>
    <lineage>
        <taxon>Bacteria</taxon>
        <taxon>Bacillati</taxon>
        <taxon>Cyanobacteriota</taxon>
        <taxon>Cyanophyceae</taxon>
        <taxon>Nostocales</taxon>
        <taxon>Calotrichaceae</taxon>
        <taxon>Dulcicalothrix</taxon>
    </lineage>
</organism>
<feature type="domain" description="Core-binding (CB)" evidence="11">
    <location>
        <begin position="23"/>
        <end position="112"/>
    </location>
</feature>
<accession>A0A3S1I962</accession>
<dbReference type="GO" id="GO:0007059">
    <property type="term" value="P:chromosome segregation"/>
    <property type="evidence" value="ECO:0007669"/>
    <property type="project" value="UniProtKB-KW"/>
</dbReference>
<dbReference type="InterPro" id="IPR002104">
    <property type="entry name" value="Integrase_catalytic"/>
</dbReference>
<evidence type="ECO:0000256" key="3">
    <source>
        <dbReference type="ARBA" id="ARBA00022618"/>
    </source>
</evidence>
<keyword evidence="2" id="KW-0963">Cytoplasm</keyword>
<dbReference type="Proteomes" id="UP000271624">
    <property type="component" value="Unassembled WGS sequence"/>
</dbReference>
<dbReference type="InterPro" id="IPR044068">
    <property type="entry name" value="CB"/>
</dbReference>
<dbReference type="InterPro" id="IPR013762">
    <property type="entry name" value="Integrase-like_cat_sf"/>
</dbReference>
<dbReference type="EMBL" id="RSCL01000053">
    <property type="protein sequence ID" value="RUS93941.1"/>
    <property type="molecule type" value="Genomic_DNA"/>
</dbReference>
<dbReference type="PANTHER" id="PTHR30349">
    <property type="entry name" value="PHAGE INTEGRASE-RELATED"/>
    <property type="match status" value="1"/>
</dbReference>
<evidence type="ECO:0000256" key="9">
    <source>
        <dbReference type="PROSITE-ProRule" id="PRU01248"/>
    </source>
</evidence>
<comment type="subcellular location">
    <subcellularLocation>
        <location evidence="1">Cytoplasm</location>
    </subcellularLocation>
</comment>
<evidence type="ECO:0000256" key="2">
    <source>
        <dbReference type="ARBA" id="ARBA00022490"/>
    </source>
</evidence>
<dbReference type="Gene3D" id="1.10.150.130">
    <property type="match status" value="1"/>
</dbReference>
<comment type="caution">
    <text evidence="12">The sequence shown here is derived from an EMBL/GenBank/DDBJ whole genome shotgun (WGS) entry which is preliminary data.</text>
</comment>
<evidence type="ECO:0000256" key="4">
    <source>
        <dbReference type="ARBA" id="ARBA00022829"/>
    </source>
</evidence>
<dbReference type="Pfam" id="PF02899">
    <property type="entry name" value="Phage_int_SAM_1"/>
    <property type="match status" value="1"/>
</dbReference>
<keyword evidence="3" id="KW-0132">Cell division</keyword>
<dbReference type="Gene3D" id="1.10.443.10">
    <property type="entry name" value="Intergrase catalytic core"/>
    <property type="match status" value="1"/>
</dbReference>
<name>A0A3S1I962_9CYAN</name>
<keyword evidence="7" id="KW-0233">DNA recombination</keyword>
<reference evidence="12" key="2">
    <citation type="journal article" date="2019" name="Genome Biol. Evol.">
        <title>Day and night: Metabolic profiles and evolutionary relationships of six axenic non-marine cyanobacteria.</title>
        <authorList>
            <person name="Will S.E."/>
            <person name="Henke P."/>
            <person name="Boedeker C."/>
            <person name="Huang S."/>
            <person name="Brinkmann H."/>
            <person name="Rohde M."/>
            <person name="Jarek M."/>
            <person name="Friedl T."/>
            <person name="Seufert S."/>
            <person name="Schumacher M."/>
            <person name="Overmann J."/>
            <person name="Neumann-Schaal M."/>
            <person name="Petersen J."/>
        </authorList>
    </citation>
    <scope>NUCLEOTIDE SEQUENCE [LARGE SCALE GENOMIC DNA]</scope>
    <source>
        <strain evidence="12">PCC 7102</strain>
    </source>
</reference>
<dbReference type="GO" id="GO:0005737">
    <property type="term" value="C:cytoplasm"/>
    <property type="evidence" value="ECO:0007669"/>
    <property type="project" value="UniProtKB-SubCell"/>
</dbReference>
<dbReference type="InterPro" id="IPR011010">
    <property type="entry name" value="DNA_brk_join_enz"/>
</dbReference>
<dbReference type="SUPFAM" id="SSF56349">
    <property type="entry name" value="DNA breaking-rejoining enzymes"/>
    <property type="match status" value="1"/>
</dbReference>
<dbReference type="GO" id="GO:0015074">
    <property type="term" value="P:DNA integration"/>
    <property type="evidence" value="ECO:0007669"/>
    <property type="project" value="UniProtKB-KW"/>
</dbReference>
<evidence type="ECO:0000256" key="1">
    <source>
        <dbReference type="ARBA" id="ARBA00004496"/>
    </source>
</evidence>
<dbReference type="GO" id="GO:0003677">
    <property type="term" value="F:DNA binding"/>
    <property type="evidence" value="ECO:0007669"/>
    <property type="project" value="UniProtKB-UniRule"/>
</dbReference>
<evidence type="ECO:0000259" key="10">
    <source>
        <dbReference type="PROSITE" id="PS51898"/>
    </source>
</evidence>
<reference evidence="12" key="1">
    <citation type="submission" date="2018-12" db="EMBL/GenBank/DDBJ databases">
        <authorList>
            <person name="Will S."/>
            <person name="Neumann-Schaal M."/>
            <person name="Henke P."/>
        </authorList>
    </citation>
    <scope>NUCLEOTIDE SEQUENCE</scope>
    <source>
        <strain evidence="12">PCC 7102</strain>
    </source>
</reference>